<evidence type="ECO:0000256" key="1">
    <source>
        <dbReference type="ARBA" id="ARBA00006180"/>
    </source>
</evidence>
<feature type="compositionally biased region" description="Polar residues" evidence="3">
    <location>
        <begin position="416"/>
        <end position="425"/>
    </location>
</feature>
<dbReference type="EMBL" id="CAIIXF020000011">
    <property type="protein sequence ID" value="CAH1799354.1"/>
    <property type="molecule type" value="Genomic_DNA"/>
</dbReference>
<protein>
    <submittedName>
        <fullName evidence="4">Uncharacterized protein</fullName>
    </submittedName>
</protein>
<feature type="compositionally biased region" description="Polar residues" evidence="3">
    <location>
        <begin position="520"/>
        <end position="546"/>
    </location>
</feature>
<evidence type="ECO:0000313" key="4">
    <source>
        <dbReference type="EMBL" id="CAH1799354.1"/>
    </source>
</evidence>
<dbReference type="PANTHER" id="PTHR12634">
    <property type="entry name" value="SIT4 YEAST -ASSOCIATING PROTEIN-RELATED"/>
    <property type="match status" value="1"/>
</dbReference>
<evidence type="ECO:0000256" key="3">
    <source>
        <dbReference type="SAM" id="MobiDB-lite"/>
    </source>
</evidence>
<evidence type="ECO:0000313" key="5">
    <source>
        <dbReference type="Proteomes" id="UP000749559"/>
    </source>
</evidence>
<keyword evidence="2" id="KW-0131">Cell cycle</keyword>
<dbReference type="GO" id="GO:0019903">
    <property type="term" value="F:protein phosphatase binding"/>
    <property type="evidence" value="ECO:0007669"/>
    <property type="project" value="InterPro"/>
</dbReference>
<sequence>MTSLDAERFAQGVSKCLMAMTPRLKDLHNLLVDPPKQHYSAMPTTIGTLDPPLGNTRLQIARLVNSLIQTNTHAINTELANLGTLNVLLELYFKYVWNNFLHTQLEQCIGTILSNTPTEYENKQEHPLLDQLFSSTNLIQKILDGWEDNEQSISRPGGRRKGYMGHLTKISNHLVQSLEKSCNAARMTEHIKELPEKYREKWEAFSASTLTEANKKNTVELVGGHPLLSSSEDDDADFRDIPFPQDTAMQQAFSDYQLQQMTSNFIDQFGFNEEEFAEQEEPADNPFNEKVNSIDFAINTTETNPNTAMFEQACNERIQQFDDHDSDEDIWKEVTFTQNASNQGVSSGTAPVASPEVDEIASNSSDSDSEEDLESPAVIRQAPSSSTTEKMDVDNSDNWANFDAVTMDSGPVAMDTANSPWENQPTSTSTPDTSSSGSSENWASFGETKNLTGEASQKEDEEWADFASFSPAPSDLASTDPGPRSSSPIAMDTVESTTENQTDRPNAYLVSSAPADLGSSVDQAKPDSTVTSGTVAHIDTTQSVAQESKDDVVSSTTGLPPPTSPKVASSSTPTETPSQGNPSTPSSSQTNPNTPTSSQPGQPPSDQPQPSSNVTPSNSASPGATSQSTEAETKPAVPSTEPTPLDNNHPQEDDDLQDNFNFLASAGLMRFDEPKATGNGPTSSEDSETATVEAARAKALEALQQFTSASSTPPAQNGPV</sequence>
<comment type="similarity">
    <text evidence="1">Belongs to the SAPS family.</text>
</comment>
<feature type="compositionally biased region" description="Polar residues" evidence="3">
    <location>
        <begin position="566"/>
        <end position="575"/>
    </location>
</feature>
<feature type="compositionally biased region" description="Polar residues" evidence="3">
    <location>
        <begin position="613"/>
        <end position="630"/>
    </location>
</feature>
<proteinExistence type="inferred from homology"/>
<dbReference type="PANTHER" id="PTHR12634:SF8">
    <property type="entry name" value="FIERY MOUNTAIN, ISOFORM D"/>
    <property type="match status" value="1"/>
</dbReference>
<feature type="compositionally biased region" description="Low complexity" evidence="3">
    <location>
        <begin position="426"/>
        <end position="439"/>
    </location>
</feature>
<dbReference type="Pfam" id="PF04499">
    <property type="entry name" value="SAPS"/>
    <property type="match status" value="1"/>
</dbReference>
<name>A0A8J1XJ79_OWEFU</name>
<reference evidence="4" key="1">
    <citation type="submission" date="2022-03" db="EMBL/GenBank/DDBJ databases">
        <authorList>
            <person name="Martin C."/>
        </authorList>
    </citation>
    <scope>NUCLEOTIDE SEQUENCE</scope>
</reference>
<dbReference type="AlphaFoldDB" id="A0A8J1XJ79"/>
<feature type="region of interest" description="Disordered" evidence="3">
    <location>
        <begin position="337"/>
        <end position="396"/>
    </location>
</feature>
<evidence type="ECO:0000256" key="2">
    <source>
        <dbReference type="ARBA" id="ARBA00023306"/>
    </source>
</evidence>
<comment type="caution">
    <text evidence="4">The sequence shown here is derived from an EMBL/GenBank/DDBJ whole genome shotgun (WGS) entry which is preliminary data.</text>
</comment>
<feature type="compositionally biased region" description="Polar residues" evidence="3">
    <location>
        <begin position="337"/>
        <end position="349"/>
    </location>
</feature>
<feature type="compositionally biased region" description="Low complexity" evidence="3">
    <location>
        <begin position="576"/>
        <end position="600"/>
    </location>
</feature>
<gene>
    <name evidence="4" type="ORF">OFUS_LOCUS23375</name>
</gene>
<dbReference type="GO" id="GO:0019888">
    <property type="term" value="F:protein phosphatase regulator activity"/>
    <property type="evidence" value="ECO:0007669"/>
    <property type="project" value="TreeGrafter"/>
</dbReference>
<dbReference type="InterPro" id="IPR007587">
    <property type="entry name" value="SAPS"/>
</dbReference>
<feature type="region of interest" description="Disordered" evidence="3">
    <location>
        <begin position="408"/>
        <end position="692"/>
    </location>
</feature>
<dbReference type="OrthoDB" id="295029at2759"/>
<dbReference type="Proteomes" id="UP000749559">
    <property type="component" value="Unassembled WGS sequence"/>
</dbReference>
<keyword evidence="5" id="KW-1185">Reference proteome</keyword>
<feature type="compositionally biased region" description="Polar residues" evidence="3">
    <location>
        <begin position="484"/>
        <end position="504"/>
    </location>
</feature>
<organism evidence="4 5">
    <name type="scientific">Owenia fusiformis</name>
    <name type="common">Polychaete worm</name>
    <dbReference type="NCBI Taxonomy" id="6347"/>
    <lineage>
        <taxon>Eukaryota</taxon>
        <taxon>Metazoa</taxon>
        <taxon>Spiralia</taxon>
        <taxon>Lophotrochozoa</taxon>
        <taxon>Annelida</taxon>
        <taxon>Polychaeta</taxon>
        <taxon>Sedentaria</taxon>
        <taxon>Canalipalpata</taxon>
        <taxon>Sabellida</taxon>
        <taxon>Oweniida</taxon>
        <taxon>Oweniidae</taxon>
        <taxon>Owenia</taxon>
    </lineage>
</organism>
<dbReference type="GO" id="GO:0005634">
    <property type="term" value="C:nucleus"/>
    <property type="evidence" value="ECO:0007669"/>
    <property type="project" value="TreeGrafter"/>
</dbReference>
<accession>A0A8J1XJ79</accession>
<dbReference type="GO" id="GO:0005829">
    <property type="term" value="C:cytosol"/>
    <property type="evidence" value="ECO:0007669"/>
    <property type="project" value="TreeGrafter"/>
</dbReference>